<feature type="binding site" evidence="6">
    <location>
        <position position="426"/>
    </location>
    <ligand>
        <name>ATP</name>
        <dbReference type="ChEBI" id="CHEBI:30616"/>
    </ligand>
</feature>
<gene>
    <name evidence="10" type="ORF">KFL_006180070</name>
</gene>
<dbReference type="PROSITE" id="PS00107">
    <property type="entry name" value="PROTEIN_KINASE_ATP"/>
    <property type="match status" value="1"/>
</dbReference>
<dbReference type="EMBL" id="DF237567">
    <property type="protein sequence ID" value="GAQ90250.1"/>
    <property type="molecule type" value="Genomic_DNA"/>
</dbReference>
<evidence type="ECO:0000313" key="11">
    <source>
        <dbReference type="Proteomes" id="UP000054558"/>
    </source>
</evidence>
<name>A0A1Y1IHA5_KLENI</name>
<dbReference type="Pfam" id="PF00069">
    <property type="entry name" value="Pkinase"/>
    <property type="match status" value="1"/>
</dbReference>
<feature type="domain" description="Protein kinase" evidence="8">
    <location>
        <begin position="397"/>
        <end position="654"/>
    </location>
</feature>
<dbReference type="STRING" id="105231.A0A1Y1IHA5"/>
<keyword evidence="11" id="KW-1185">Reference proteome</keyword>
<dbReference type="InterPro" id="IPR008271">
    <property type="entry name" value="Ser/Thr_kinase_AS"/>
</dbReference>
<dbReference type="InterPro" id="IPR000719">
    <property type="entry name" value="Prot_kinase_dom"/>
</dbReference>
<evidence type="ECO:0000256" key="3">
    <source>
        <dbReference type="ARBA" id="ARBA00022741"/>
    </source>
</evidence>
<proteinExistence type="predicted"/>
<keyword evidence="2" id="KW-0808">Transferase</keyword>
<evidence type="ECO:0000256" key="2">
    <source>
        <dbReference type="ARBA" id="ARBA00022679"/>
    </source>
</evidence>
<dbReference type="InterPro" id="IPR000961">
    <property type="entry name" value="AGC-kinase_C"/>
</dbReference>
<keyword evidence="3 6" id="KW-0547">Nucleotide-binding</keyword>
<evidence type="ECO:0000256" key="5">
    <source>
        <dbReference type="ARBA" id="ARBA00022840"/>
    </source>
</evidence>
<dbReference type="GO" id="GO:0005524">
    <property type="term" value="F:ATP binding"/>
    <property type="evidence" value="ECO:0007669"/>
    <property type="project" value="UniProtKB-UniRule"/>
</dbReference>
<dbReference type="GO" id="GO:0004674">
    <property type="term" value="F:protein serine/threonine kinase activity"/>
    <property type="evidence" value="ECO:0007669"/>
    <property type="project" value="UniProtKB-KW"/>
</dbReference>
<dbReference type="OrthoDB" id="524546at2759"/>
<evidence type="ECO:0000256" key="1">
    <source>
        <dbReference type="ARBA" id="ARBA00022527"/>
    </source>
</evidence>
<dbReference type="Proteomes" id="UP000054558">
    <property type="component" value="Unassembled WGS sequence"/>
</dbReference>
<dbReference type="PROSITE" id="PS51285">
    <property type="entry name" value="AGC_KINASE_CTER"/>
    <property type="match status" value="1"/>
</dbReference>
<protein>
    <submittedName>
        <fullName evidence="10">Serine Threonine protein kinase</fullName>
    </submittedName>
</protein>
<keyword evidence="4 10" id="KW-0418">Kinase</keyword>
<evidence type="ECO:0000256" key="6">
    <source>
        <dbReference type="PROSITE-ProRule" id="PRU10141"/>
    </source>
</evidence>
<dbReference type="GO" id="GO:0007165">
    <property type="term" value="P:signal transduction"/>
    <property type="evidence" value="ECO:0000318"/>
    <property type="project" value="GO_Central"/>
</dbReference>
<dbReference type="InterPro" id="IPR017441">
    <property type="entry name" value="Protein_kinase_ATP_BS"/>
</dbReference>
<dbReference type="SMART" id="SM00220">
    <property type="entry name" value="S_TKc"/>
    <property type="match status" value="1"/>
</dbReference>
<dbReference type="PANTHER" id="PTHR24353">
    <property type="entry name" value="CYCLIC NUCLEOTIDE-DEPENDENT PROTEIN KINASE"/>
    <property type="match status" value="1"/>
</dbReference>
<dbReference type="Gene3D" id="3.30.200.20">
    <property type="entry name" value="Phosphorylase Kinase, domain 1"/>
    <property type="match status" value="1"/>
</dbReference>
<dbReference type="PANTHER" id="PTHR24353:SF147">
    <property type="entry name" value="CGMP-DEPENDENT SERINE_THREONIN PROTEIN KINASE-RELATED"/>
    <property type="match status" value="1"/>
</dbReference>
<organism evidence="10 11">
    <name type="scientific">Klebsormidium nitens</name>
    <name type="common">Green alga</name>
    <name type="synonym">Ulothrix nitens</name>
    <dbReference type="NCBI Taxonomy" id="105231"/>
    <lineage>
        <taxon>Eukaryota</taxon>
        <taxon>Viridiplantae</taxon>
        <taxon>Streptophyta</taxon>
        <taxon>Klebsormidiophyceae</taxon>
        <taxon>Klebsormidiales</taxon>
        <taxon>Klebsormidiaceae</taxon>
        <taxon>Klebsormidium</taxon>
    </lineage>
</organism>
<evidence type="ECO:0000259" key="9">
    <source>
        <dbReference type="PROSITE" id="PS51285"/>
    </source>
</evidence>
<keyword evidence="1" id="KW-0723">Serine/threonine-protein kinase</keyword>
<dbReference type="InterPro" id="IPR011009">
    <property type="entry name" value="Kinase-like_dom_sf"/>
</dbReference>
<dbReference type="PROSITE" id="PS00108">
    <property type="entry name" value="PROTEIN_KINASE_ST"/>
    <property type="match status" value="1"/>
</dbReference>
<evidence type="ECO:0000256" key="7">
    <source>
        <dbReference type="SAM" id="MobiDB-lite"/>
    </source>
</evidence>
<dbReference type="PROSITE" id="PS50011">
    <property type="entry name" value="PROTEIN_KINASE_DOM"/>
    <property type="match status" value="1"/>
</dbReference>
<evidence type="ECO:0000313" key="10">
    <source>
        <dbReference type="EMBL" id="GAQ90250.1"/>
    </source>
</evidence>
<dbReference type="AlphaFoldDB" id="A0A1Y1IHA5"/>
<evidence type="ECO:0000256" key="4">
    <source>
        <dbReference type="ARBA" id="ARBA00022777"/>
    </source>
</evidence>
<dbReference type="Gene3D" id="1.10.510.10">
    <property type="entry name" value="Transferase(Phosphotransferase) domain 1"/>
    <property type="match status" value="1"/>
</dbReference>
<reference evidence="10 11" key="1">
    <citation type="journal article" date="2014" name="Nat. Commun.">
        <title>Klebsormidium flaccidum genome reveals primary factors for plant terrestrial adaptation.</title>
        <authorList>
            <person name="Hori K."/>
            <person name="Maruyama F."/>
            <person name="Fujisawa T."/>
            <person name="Togashi T."/>
            <person name="Yamamoto N."/>
            <person name="Seo M."/>
            <person name="Sato S."/>
            <person name="Yamada T."/>
            <person name="Mori H."/>
            <person name="Tajima N."/>
            <person name="Moriyama T."/>
            <person name="Ikeuchi M."/>
            <person name="Watanabe M."/>
            <person name="Wada H."/>
            <person name="Kobayashi K."/>
            <person name="Saito M."/>
            <person name="Masuda T."/>
            <person name="Sasaki-Sekimoto Y."/>
            <person name="Mashiguchi K."/>
            <person name="Awai K."/>
            <person name="Shimojima M."/>
            <person name="Masuda S."/>
            <person name="Iwai M."/>
            <person name="Nobusawa T."/>
            <person name="Narise T."/>
            <person name="Kondo S."/>
            <person name="Saito H."/>
            <person name="Sato R."/>
            <person name="Murakawa M."/>
            <person name="Ihara Y."/>
            <person name="Oshima-Yamada Y."/>
            <person name="Ohtaka K."/>
            <person name="Satoh M."/>
            <person name="Sonobe K."/>
            <person name="Ishii M."/>
            <person name="Ohtani R."/>
            <person name="Kanamori-Sato M."/>
            <person name="Honoki R."/>
            <person name="Miyazaki D."/>
            <person name="Mochizuki H."/>
            <person name="Umetsu J."/>
            <person name="Higashi K."/>
            <person name="Shibata D."/>
            <person name="Kamiya Y."/>
            <person name="Sato N."/>
            <person name="Nakamura Y."/>
            <person name="Tabata S."/>
            <person name="Ida S."/>
            <person name="Kurokawa K."/>
            <person name="Ohta H."/>
        </authorList>
    </citation>
    <scope>NUCLEOTIDE SEQUENCE [LARGE SCALE GENOMIC DNA]</scope>
    <source>
        <strain evidence="10 11">NIES-2285</strain>
    </source>
</reference>
<sequence length="724" mass="80715">MASLSGFSNRTADGASTSYRSSPTTQRLLRRSRTWDQDFFGSFCRDGDGIRSPGNRLDRTASLGCVRSSLAQDARMESRRWSGPTLPTTAPVPDLRIDHLRRLAVRDTVEQEDEPRRISQVRHAEELIGGAAFVDEFFDRKPVGVARGLEFSSALTQQIPEYGAPPPEEFGEFAGQNDVPESTSGLDFDIGWSKEERRGGHPGFLLHADDDDQVVWARKMLRRQLIFKQASLKSLHDIASRMVRRPFVGLNGVPINDKNLERGLYLITEGTASINMDDNSEAPFGSQTFNPEKEKLLFKGAAFGSVLDEGVGLKEWPGTCQSGPVGLGCDWLRLGKHTAEDNSKVKLYAGPGGMECLFISELELKTILRRDWFTQVPEGAPLQNMVPDVQQSKLSNYRYIDMLGAGGFGHVGLVEHKSTGGVFALKWVPREPCKDACLKSEIQLLSGLSSPFVGKYVKHFLWQGSTYLLQEVMLGGDFQQLVKEHNDTLSEQQAKFYVACMVEALGYLQSQGIAHRDIKLANFLVDDEGYLKLVDFGYAAKLPKGKSTRARVGTPSYVAPEIVRGFAHDGSVDLWSLGVALHRMLTGVCPFGDAPKTPPAKVLQRIKDKKPPQFPESLSADAKNLITRLLQHESGDRLGWGDLGIEEIRAHPWFAGFEWEKLRRRELEAPFLPKIAHPWDTTRFHYRGTNMNKMILPEEKEQCKPTGCGFEEHAFLNNLAYSAV</sequence>
<keyword evidence="5 6" id="KW-0067">ATP-binding</keyword>
<feature type="domain" description="AGC-kinase C-terminal" evidence="9">
    <location>
        <begin position="655"/>
        <end position="724"/>
    </location>
</feature>
<feature type="region of interest" description="Disordered" evidence="7">
    <location>
        <begin position="1"/>
        <end position="27"/>
    </location>
</feature>
<accession>A0A1Y1IHA5</accession>
<evidence type="ECO:0000259" key="8">
    <source>
        <dbReference type="PROSITE" id="PS50011"/>
    </source>
</evidence>
<dbReference type="SUPFAM" id="SSF56112">
    <property type="entry name" value="Protein kinase-like (PK-like)"/>
    <property type="match status" value="1"/>
</dbReference>